<protein>
    <submittedName>
        <fullName evidence="2">Zf-RVT domain-containing protein</fullName>
    </submittedName>
</protein>
<dbReference type="WBParaSite" id="ALUE_0001933701-mRNA-1">
    <property type="protein sequence ID" value="ALUE_0001933701-mRNA-1"/>
    <property type="gene ID" value="ALUE_0001933701"/>
</dbReference>
<reference evidence="2" key="1">
    <citation type="submission" date="2017-02" db="UniProtKB">
        <authorList>
            <consortium name="WormBaseParasite"/>
        </authorList>
    </citation>
    <scope>IDENTIFICATION</scope>
</reference>
<sequence>MECLDAFDGNLEAIRRHNVSFESFIVPPLNENILIVRKQRVTIRCTICSCVSLSPWHIFMHISHTQCARYPIVSCCAVFSSLAVTYSQLTCIRGLDADGVWTTPESQKLLLGLIQNKWNTSCLRSLIFSCDDSSLVSKIVAWLDPE</sequence>
<keyword evidence="1" id="KW-1185">Reference proteome</keyword>
<proteinExistence type="predicted"/>
<accession>A0A0M3IKR0</accession>
<dbReference type="Proteomes" id="UP000036681">
    <property type="component" value="Unplaced"/>
</dbReference>
<organism evidence="1 2">
    <name type="scientific">Ascaris lumbricoides</name>
    <name type="common">Giant roundworm</name>
    <dbReference type="NCBI Taxonomy" id="6252"/>
    <lineage>
        <taxon>Eukaryota</taxon>
        <taxon>Metazoa</taxon>
        <taxon>Ecdysozoa</taxon>
        <taxon>Nematoda</taxon>
        <taxon>Chromadorea</taxon>
        <taxon>Rhabditida</taxon>
        <taxon>Spirurina</taxon>
        <taxon>Ascaridomorpha</taxon>
        <taxon>Ascaridoidea</taxon>
        <taxon>Ascarididae</taxon>
        <taxon>Ascaris</taxon>
    </lineage>
</organism>
<evidence type="ECO:0000313" key="1">
    <source>
        <dbReference type="Proteomes" id="UP000036681"/>
    </source>
</evidence>
<name>A0A0M3IKR0_ASCLU</name>
<evidence type="ECO:0000313" key="2">
    <source>
        <dbReference type="WBParaSite" id="ALUE_0001933701-mRNA-1"/>
    </source>
</evidence>
<dbReference type="AlphaFoldDB" id="A0A0M3IKR0"/>